<proteinExistence type="predicted"/>
<evidence type="ECO:0008006" key="4">
    <source>
        <dbReference type="Google" id="ProtNLM"/>
    </source>
</evidence>
<protein>
    <recommendedName>
        <fullName evidence="4">Tryptophan-associated transmembrane protein (Trp_oprn_chp)</fullName>
    </recommendedName>
</protein>
<evidence type="ECO:0000256" key="1">
    <source>
        <dbReference type="SAM" id="Phobius"/>
    </source>
</evidence>
<feature type="transmembrane region" description="Helical" evidence="1">
    <location>
        <begin position="37"/>
        <end position="66"/>
    </location>
</feature>
<dbReference type="Proteomes" id="UP001589707">
    <property type="component" value="Unassembled WGS sequence"/>
</dbReference>
<keyword evidence="1" id="KW-1133">Transmembrane helix</keyword>
<organism evidence="2 3">
    <name type="scientific">Brevibacterium otitidis</name>
    <dbReference type="NCBI Taxonomy" id="53364"/>
    <lineage>
        <taxon>Bacteria</taxon>
        <taxon>Bacillati</taxon>
        <taxon>Actinomycetota</taxon>
        <taxon>Actinomycetes</taxon>
        <taxon>Micrococcales</taxon>
        <taxon>Brevibacteriaceae</taxon>
        <taxon>Brevibacterium</taxon>
    </lineage>
</organism>
<dbReference type="EMBL" id="JBHMAU010000039">
    <property type="protein sequence ID" value="MFB9775919.1"/>
    <property type="molecule type" value="Genomic_DNA"/>
</dbReference>
<evidence type="ECO:0000313" key="3">
    <source>
        <dbReference type="Proteomes" id="UP001589707"/>
    </source>
</evidence>
<accession>A0ABV5X0E5</accession>
<keyword evidence="1" id="KW-0812">Transmembrane</keyword>
<gene>
    <name evidence="2" type="ORF">ACFFN1_05755</name>
</gene>
<evidence type="ECO:0000313" key="2">
    <source>
        <dbReference type="EMBL" id="MFB9775919.1"/>
    </source>
</evidence>
<reference evidence="2 3" key="1">
    <citation type="submission" date="2024-09" db="EMBL/GenBank/DDBJ databases">
        <authorList>
            <person name="Sun Q."/>
            <person name="Mori K."/>
        </authorList>
    </citation>
    <scope>NUCLEOTIDE SEQUENCE [LARGE SCALE GENOMIC DNA]</scope>
    <source>
        <strain evidence="2 3">JCM 11683</strain>
    </source>
</reference>
<feature type="transmembrane region" description="Helical" evidence="1">
    <location>
        <begin position="122"/>
        <end position="141"/>
    </location>
</feature>
<dbReference type="RefSeq" id="WP_376839464.1">
    <property type="nucleotide sequence ID" value="NZ_JBHMAU010000039.1"/>
</dbReference>
<feature type="transmembrane region" description="Helical" evidence="1">
    <location>
        <begin position="73"/>
        <end position="93"/>
    </location>
</feature>
<sequence>MRLTSCLLAVAALACLIGSLTMPVMRYANRDFAQYDVLITMGGASTLALLAVPVIVMAVTVIVVALTGVRTRVAGAFAIAWGVLQLIGGIDAIRTGRDNVIMWDKIDPNGMPIAGAEHPDPWWGLAFAAAAGFALIAAGLVQIAAHCTRAAVGALARDPVPEAVLTCRCAGTGTVASPPARRVR</sequence>
<dbReference type="PROSITE" id="PS51257">
    <property type="entry name" value="PROKAR_LIPOPROTEIN"/>
    <property type="match status" value="1"/>
</dbReference>
<keyword evidence="3" id="KW-1185">Reference proteome</keyword>
<comment type="caution">
    <text evidence="2">The sequence shown here is derived from an EMBL/GenBank/DDBJ whole genome shotgun (WGS) entry which is preliminary data.</text>
</comment>
<name>A0ABV5X0E5_9MICO</name>
<keyword evidence="1" id="KW-0472">Membrane</keyword>